<organism evidence="1 2">
    <name type="scientific">Chlamydomonas eustigma</name>
    <dbReference type="NCBI Taxonomy" id="1157962"/>
    <lineage>
        <taxon>Eukaryota</taxon>
        <taxon>Viridiplantae</taxon>
        <taxon>Chlorophyta</taxon>
        <taxon>core chlorophytes</taxon>
        <taxon>Chlorophyceae</taxon>
        <taxon>CS clade</taxon>
        <taxon>Chlamydomonadales</taxon>
        <taxon>Chlamydomonadaceae</taxon>
        <taxon>Chlamydomonas</taxon>
    </lineage>
</organism>
<name>A0A250X0R6_9CHLO</name>
<reference evidence="1 2" key="1">
    <citation type="submission" date="2017-08" db="EMBL/GenBank/DDBJ databases">
        <title>Acidophilic green algal genome provides insights into adaptation to an acidic environment.</title>
        <authorList>
            <person name="Hirooka S."/>
            <person name="Hirose Y."/>
            <person name="Kanesaki Y."/>
            <person name="Higuchi S."/>
            <person name="Fujiwara T."/>
            <person name="Onuma R."/>
            <person name="Era A."/>
            <person name="Ohbayashi R."/>
            <person name="Uzuka A."/>
            <person name="Nozaki H."/>
            <person name="Yoshikawa H."/>
            <person name="Miyagishima S.Y."/>
        </authorList>
    </citation>
    <scope>NUCLEOTIDE SEQUENCE [LARGE SCALE GENOMIC DNA]</scope>
    <source>
        <strain evidence="1 2">NIES-2499</strain>
    </source>
</reference>
<keyword evidence="2" id="KW-1185">Reference proteome</keyword>
<proteinExistence type="predicted"/>
<accession>A0A250X0R6</accession>
<dbReference type="AlphaFoldDB" id="A0A250X0R6"/>
<dbReference type="EMBL" id="BEGY01000019">
    <property type="protein sequence ID" value="GAX76667.1"/>
    <property type="molecule type" value="Genomic_DNA"/>
</dbReference>
<evidence type="ECO:0000313" key="1">
    <source>
        <dbReference type="EMBL" id="GAX76667.1"/>
    </source>
</evidence>
<dbReference type="Proteomes" id="UP000232323">
    <property type="component" value="Unassembled WGS sequence"/>
</dbReference>
<comment type="caution">
    <text evidence="1">The sequence shown here is derived from an EMBL/GenBank/DDBJ whole genome shotgun (WGS) entry which is preliminary data.</text>
</comment>
<sequence>MTCAGRSSRSWSLRRLRTDELASSLLCISRSARSSARRACTASEKKILERVDRVDRVADNDQVFFRVDKVSTEITRLLAERVKVLAARVKVLAERVKVLAERVKVLAERVKVQNDLKADISDKFVTPKDLDDVWHRLDALQEAVFPDVSF</sequence>
<gene>
    <name evidence="1" type="ORF">CEUSTIGMA_g4113.t1</name>
</gene>
<protein>
    <submittedName>
        <fullName evidence="1">Uncharacterized protein</fullName>
    </submittedName>
</protein>
<evidence type="ECO:0000313" key="2">
    <source>
        <dbReference type="Proteomes" id="UP000232323"/>
    </source>
</evidence>